<evidence type="ECO:0000313" key="2">
    <source>
        <dbReference type="EMBL" id="QNI33801.1"/>
    </source>
</evidence>
<dbReference type="PANTHER" id="PTHR35564">
    <property type="match status" value="1"/>
</dbReference>
<keyword evidence="3" id="KW-1185">Reference proteome</keyword>
<feature type="compositionally biased region" description="Polar residues" evidence="1">
    <location>
        <begin position="1"/>
        <end position="11"/>
    </location>
</feature>
<dbReference type="AlphaFoldDB" id="A0A7G8BMN1"/>
<dbReference type="Proteomes" id="UP000515312">
    <property type="component" value="Chromosome"/>
</dbReference>
<name>A0A7G8BMN1_9BACT</name>
<gene>
    <name evidence="2" type="primary">tssG</name>
    <name evidence="2" type="ORF">H7849_07740</name>
</gene>
<accession>A0A7G8BMN1</accession>
<dbReference type="NCBIfam" id="TIGR03347">
    <property type="entry name" value="VI_chp_1"/>
    <property type="match status" value="1"/>
</dbReference>
<dbReference type="KEGG" id="adin:H7849_07740"/>
<dbReference type="PANTHER" id="PTHR35564:SF4">
    <property type="entry name" value="CYTOPLASMIC PROTEIN"/>
    <property type="match status" value="1"/>
</dbReference>
<proteinExistence type="predicted"/>
<feature type="region of interest" description="Disordered" evidence="1">
    <location>
        <begin position="1"/>
        <end position="20"/>
    </location>
</feature>
<evidence type="ECO:0000313" key="3">
    <source>
        <dbReference type="Proteomes" id="UP000515312"/>
    </source>
</evidence>
<sequence length="359" mass="40973">MATQSREQAPNLNPDEGAELQTAPIFQRLDEMLKRDPYSVQFFQAVRLLERLHPERRPVGLFVSPGSEVVRFSSVPTFSFPASELQGLEKAKDGQLKMSVNFMGLCAAVGTLPHVYTDFLLERAKAKDHGPGDFFDLFNHRLISLFYRAWQKYRFYVAYERTGAGDDAISTRLLDLVGLGTKGLTRRMQIADEACLYYTGLLSQRRPSAQALRQLLEDYFEVPVEIHQFTGTWNRLPPENQSFLRDTGMFCERLGMGTIVGDEVWDQHGTVTIRLGPMMFERYQQFLPGADAHRDLRSWLRFYASREFDFIVQLVLEREETPGMELGVAGPAASRLGLVSWVKNRPLSRDPDEATYKLS</sequence>
<dbReference type="EMBL" id="CP060394">
    <property type="protein sequence ID" value="QNI33801.1"/>
    <property type="molecule type" value="Genomic_DNA"/>
</dbReference>
<dbReference type="Pfam" id="PF06996">
    <property type="entry name" value="T6SS_TssG"/>
    <property type="match status" value="1"/>
</dbReference>
<dbReference type="InterPro" id="IPR010732">
    <property type="entry name" value="T6SS_TssG-like"/>
</dbReference>
<dbReference type="RefSeq" id="WP_186745463.1">
    <property type="nucleotide sequence ID" value="NZ_CP060394.1"/>
</dbReference>
<evidence type="ECO:0000256" key="1">
    <source>
        <dbReference type="SAM" id="MobiDB-lite"/>
    </source>
</evidence>
<organism evidence="2 3">
    <name type="scientific">Alloacidobacterium dinghuense</name>
    <dbReference type="NCBI Taxonomy" id="2763107"/>
    <lineage>
        <taxon>Bacteria</taxon>
        <taxon>Pseudomonadati</taxon>
        <taxon>Acidobacteriota</taxon>
        <taxon>Terriglobia</taxon>
        <taxon>Terriglobales</taxon>
        <taxon>Acidobacteriaceae</taxon>
        <taxon>Alloacidobacterium</taxon>
    </lineage>
</organism>
<reference evidence="2 3" key="1">
    <citation type="submission" date="2020-08" db="EMBL/GenBank/DDBJ databases">
        <title>Edaphobacter telluris sp. nov. and Acidobacterium dinghuensis sp. nov., two acidobacteria isolated from forest soil.</title>
        <authorList>
            <person name="Fu J."/>
            <person name="Qiu L."/>
        </authorList>
    </citation>
    <scope>NUCLEOTIDE SEQUENCE [LARGE SCALE GENOMIC DNA]</scope>
    <source>
        <strain evidence="2">4Y35</strain>
    </source>
</reference>
<protein>
    <submittedName>
        <fullName evidence="2">Type VI secretion system baseplate subunit TssG</fullName>
    </submittedName>
</protein>